<keyword evidence="3" id="KW-1185">Reference proteome</keyword>
<name>A0ABZ1SU36_9ACTN</name>
<dbReference type="EMBL" id="CP108085">
    <property type="protein sequence ID" value="WUP76521.1"/>
    <property type="molecule type" value="Genomic_DNA"/>
</dbReference>
<organism evidence="2 3">
    <name type="scientific">Microbispora hainanensis</name>
    <dbReference type="NCBI Taxonomy" id="568844"/>
    <lineage>
        <taxon>Bacteria</taxon>
        <taxon>Bacillati</taxon>
        <taxon>Actinomycetota</taxon>
        <taxon>Actinomycetes</taxon>
        <taxon>Streptosporangiales</taxon>
        <taxon>Streptosporangiaceae</taxon>
        <taxon>Microbispora</taxon>
    </lineage>
</organism>
<dbReference type="Gene3D" id="2.80.10.50">
    <property type="match status" value="1"/>
</dbReference>
<protein>
    <recommendedName>
        <fullName evidence="4">RICIN domain-containing protein</fullName>
    </recommendedName>
</protein>
<evidence type="ECO:0000313" key="2">
    <source>
        <dbReference type="EMBL" id="WUP76521.1"/>
    </source>
</evidence>
<gene>
    <name evidence="2" type="ORF">OG913_05735</name>
</gene>
<dbReference type="Proteomes" id="UP001432011">
    <property type="component" value="Chromosome"/>
</dbReference>
<evidence type="ECO:0000256" key="1">
    <source>
        <dbReference type="SAM" id="MobiDB-lite"/>
    </source>
</evidence>
<reference evidence="2" key="1">
    <citation type="submission" date="2022-10" db="EMBL/GenBank/DDBJ databases">
        <title>The complete genomes of actinobacterial strains from the NBC collection.</title>
        <authorList>
            <person name="Joergensen T.S."/>
            <person name="Alvarez Arevalo M."/>
            <person name="Sterndorff E.B."/>
            <person name="Faurdal D."/>
            <person name="Vuksanovic O."/>
            <person name="Mourched A.-S."/>
            <person name="Charusanti P."/>
            <person name="Shaw S."/>
            <person name="Blin K."/>
            <person name="Weber T."/>
        </authorList>
    </citation>
    <scope>NUCLEOTIDE SEQUENCE</scope>
    <source>
        <strain evidence="2">NBC_00254</strain>
    </source>
</reference>
<dbReference type="RefSeq" id="WP_328709898.1">
    <property type="nucleotide sequence ID" value="NZ_CP108085.1"/>
</dbReference>
<feature type="region of interest" description="Disordered" evidence="1">
    <location>
        <begin position="1"/>
        <end position="98"/>
    </location>
</feature>
<dbReference type="InterPro" id="IPR035992">
    <property type="entry name" value="Ricin_B-like_lectins"/>
</dbReference>
<dbReference type="SUPFAM" id="SSF50370">
    <property type="entry name" value="Ricin B-like lectins"/>
    <property type="match status" value="1"/>
</dbReference>
<sequence length="98" mass="10547">MAPKVVTPKSWGRGAPGPRVPGSTHRPHPTPATTPERAPIAVGSPARSPHWPSSPRAYSPMRRRPGLCPDVDQARTGNGTPVILWTRNGGADRQWKTT</sequence>
<proteinExistence type="predicted"/>
<evidence type="ECO:0000313" key="3">
    <source>
        <dbReference type="Proteomes" id="UP001432011"/>
    </source>
</evidence>
<evidence type="ECO:0008006" key="4">
    <source>
        <dbReference type="Google" id="ProtNLM"/>
    </source>
</evidence>
<accession>A0ABZ1SU36</accession>